<dbReference type="EMBL" id="PEIB01000008">
    <property type="protein sequence ID" value="RXJ73612.1"/>
    <property type="molecule type" value="Genomic_DNA"/>
</dbReference>
<dbReference type="Proteomes" id="UP000290287">
    <property type="component" value="Unassembled WGS sequence"/>
</dbReference>
<keyword evidence="3" id="KW-1185">Reference proteome</keyword>
<proteinExistence type="predicted"/>
<comment type="caution">
    <text evidence="2">The sequence shown here is derived from an EMBL/GenBank/DDBJ whole genome shotgun (WGS) entry which is preliminary data.</text>
</comment>
<reference evidence="2 3" key="1">
    <citation type="submission" date="2017-10" db="EMBL/GenBank/DDBJ databases">
        <title>Nyctiphanis sp. nov., isolated from the stomach of the euphausiid Nyctiphanes simplex (Hansen, 1911) in the Gulf of California.</title>
        <authorList>
            <person name="Gomez-Gil B."/>
            <person name="Aguilar-Mendez M."/>
            <person name="Lopez-Cortes A."/>
            <person name="Gomez-Gutierrez J."/>
            <person name="Roque A."/>
            <person name="Lang E."/>
            <person name="Gonzalez-Castillo A."/>
        </authorList>
    </citation>
    <scope>NUCLEOTIDE SEQUENCE [LARGE SCALE GENOMIC DNA]</scope>
    <source>
        <strain evidence="2 3">CAIM 600</strain>
    </source>
</reference>
<protein>
    <recommendedName>
        <fullName evidence="1">Bacterial virulence factor lipase N-terminal domain-containing protein</fullName>
    </recommendedName>
</protein>
<name>A0A4Q0YR86_9GAMM</name>
<dbReference type="InterPro" id="IPR025920">
    <property type="entry name" value="Lipase_bact_N"/>
</dbReference>
<feature type="domain" description="Bacterial virulence factor lipase N-terminal" evidence="1">
    <location>
        <begin position="36"/>
        <end position="79"/>
    </location>
</feature>
<evidence type="ECO:0000259" key="1">
    <source>
        <dbReference type="Pfam" id="PF12262"/>
    </source>
</evidence>
<accession>A0A4Q0YR86</accession>
<organism evidence="2 3">
    <name type="scientific">Veronia nyctiphanis</name>
    <dbReference type="NCBI Taxonomy" id="1278244"/>
    <lineage>
        <taxon>Bacteria</taxon>
        <taxon>Pseudomonadati</taxon>
        <taxon>Pseudomonadota</taxon>
        <taxon>Gammaproteobacteria</taxon>
        <taxon>Vibrionales</taxon>
        <taxon>Vibrionaceae</taxon>
        <taxon>Veronia</taxon>
    </lineage>
</organism>
<dbReference type="Pfam" id="PF12262">
    <property type="entry name" value="Lipase_bact_N"/>
    <property type="match status" value="1"/>
</dbReference>
<sequence>MENTYMKKNLIVLIVAISLNLVGCGEDTSLSGTQNESYISESVKADTKVAFDLLSDEISIQVPSFIAMDAIDGSLNVTDETEPTNLESP</sequence>
<evidence type="ECO:0000313" key="2">
    <source>
        <dbReference type="EMBL" id="RXJ73612.1"/>
    </source>
</evidence>
<evidence type="ECO:0000313" key="3">
    <source>
        <dbReference type="Proteomes" id="UP000290287"/>
    </source>
</evidence>
<gene>
    <name evidence="2" type="ORF">CS022_08975</name>
</gene>
<dbReference type="AlphaFoldDB" id="A0A4Q0YR86"/>